<evidence type="ECO:0000313" key="1">
    <source>
        <dbReference type="EMBL" id="CCB43877.1"/>
    </source>
</evidence>
<keyword evidence="2" id="KW-1185">Reference proteome</keyword>
<name>F6GV94_VITVI</name>
<sequence>MEIFIRRILIVNGLGWHDNSSQLGPPLSVFTASSPRELWL</sequence>
<organism evidence="1 2">
    <name type="scientific">Vitis vinifera</name>
    <name type="common">Grape</name>
    <dbReference type="NCBI Taxonomy" id="29760"/>
    <lineage>
        <taxon>Eukaryota</taxon>
        <taxon>Viridiplantae</taxon>
        <taxon>Streptophyta</taxon>
        <taxon>Embryophyta</taxon>
        <taxon>Tracheophyta</taxon>
        <taxon>Spermatophyta</taxon>
        <taxon>Magnoliopsida</taxon>
        <taxon>eudicotyledons</taxon>
        <taxon>Gunneridae</taxon>
        <taxon>Pentapetalae</taxon>
        <taxon>rosids</taxon>
        <taxon>Vitales</taxon>
        <taxon>Vitaceae</taxon>
        <taxon>Viteae</taxon>
        <taxon>Vitis</taxon>
    </lineage>
</organism>
<dbReference type="InParanoid" id="F6GV94"/>
<dbReference type="PaxDb" id="29760-VIT_15s0021g01820.t01"/>
<proteinExistence type="predicted"/>
<protein>
    <submittedName>
        <fullName evidence="1">Uncharacterized protein</fullName>
    </submittedName>
</protein>
<dbReference type="HOGENOM" id="CLU_3300415_0_0_1"/>
<accession>F6GV94</accession>
<reference evidence="2" key="1">
    <citation type="journal article" date="2007" name="Nature">
        <title>The grapevine genome sequence suggests ancestral hexaploidization in major angiosperm phyla.</title>
        <authorList>
            <consortium name="The French-Italian Public Consortium for Grapevine Genome Characterization."/>
            <person name="Jaillon O."/>
            <person name="Aury J.-M."/>
            <person name="Noel B."/>
            <person name="Policriti A."/>
            <person name="Clepet C."/>
            <person name="Casagrande A."/>
            <person name="Choisne N."/>
            <person name="Aubourg S."/>
            <person name="Vitulo N."/>
            <person name="Jubin C."/>
            <person name="Vezzi A."/>
            <person name="Legeai F."/>
            <person name="Hugueney P."/>
            <person name="Dasilva C."/>
            <person name="Horner D."/>
            <person name="Mica E."/>
            <person name="Jublot D."/>
            <person name="Poulain J."/>
            <person name="Bruyere C."/>
            <person name="Billault A."/>
            <person name="Segurens B."/>
            <person name="Gouyvenoux M."/>
            <person name="Ugarte E."/>
            <person name="Cattonaro F."/>
            <person name="Anthouard V."/>
            <person name="Vico V."/>
            <person name="Del Fabbro C."/>
            <person name="Alaux M."/>
            <person name="Di Gaspero G."/>
            <person name="Dumas V."/>
            <person name="Felice N."/>
            <person name="Paillard S."/>
            <person name="Juman I."/>
            <person name="Moroldo M."/>
            <person name="Scalabrin S."/>
            <person name="Canaguier A."/>
            <person name="Le Clainche I."/>
            <person name="Malacrida G."/>
            <person name="Durand E."/>
            <person name="Pesole G."/>
            <person name="Laucou V."/>
            <person name="Chatelet P."/>
            <person name="Merdinoglu D."/>
            <person name="Delledonne M."/>
            <person name="Pezzotti M."/>
            <person name="Lecharny A."/>
            <person name="Scarpelli C."/>
            <person name="Artiguenave F."/>
            <person name="Pe M.E."/>
            <person name="Valle G."/>
            <person name="Morgante M."/>
            <person name="Caboche M."/>
            <person name="Adam-Blondon A.-F."/>
            <person name="Weissenbach J."/>
            <person name="Quetier F."/>
            <person name="Wincker P."/>
        </authorList>
    </citation>
    <scope>NUCLEOTIDE SEQUENCE [LARGE SCALE GENOMIC DNA]</scope>
    <source>
        <strain evidence="2">cv. Pinot noir / PN40024</strain>
    </source>
</reference>
<dbReference type="EMBL" id="FN594952">
    <property type="protein sequence ID" value="CCB43877.1"/>
    <property type="molecule type" value="Genomic_DNA"/>
</dbReference>
<evidence type="ECO:0000313" key="2">
    <source>
        <dbReference type="Proteomes" id="UP000009183"/>
    </source>
</evidence>
<dbReference type="STRING" id="29760.F6GV94"/>
<dbReference type="AlphaFoldDB" id="F6GV94"/>
<gene>
    <name evidence="1" type="ordered locus">VIT_15s0021g01820</name>
</gene>
<dbReference type="Proteomes" id="UP000009183">
    <property type="component" value="Chromosome 15"/>
</dbReference>